<name>A0AAN6URD4_9PEZI</name>
<comment type="caution">
    <text evidence="1">The sequence shown here is derived from an EMBL/GenBank/DDBJ whole genome shotgun (WGS) entry which is preliminary data.</text>
</comment>
<dbReference type="EMBL" id="MU853402">
    <property type="protein sequence ID" value="KAK4137426.1"/>
    <property type="molecule type" value="Genomic_DNA"/>
</dbReference>
<protein>
    <submittedName>
        <fullName evidence="1">Uncharacterized protein</fullName>
    </submittedName>
</protein>
<evidence type="ECO:0000313" key="2">
    <source>
        <dbReference type="Proteomes" id="UP001304895"/>
    </source>
</evidence>
<organism evidence="1 2">
    <name type="scientific">Trichocladium antarcticum</name>
    <dbReference type="NCBI Taxonomy" id="1450529"/>
    <lineage>
        <taxon>Eukaryota</taxon>
        <taxon>Fungi</taxon>
        <taxon>Dikarya</taxon>
        <taxon>Ascomycota</taxon>
        <taxon>Pezizomycotina</taxon>
        <taxon>Sordariomycetes</taxon>
        <taxon>Sordariomycetidae</taxon>
        <taxon>Sordariales</taxon>
        <taxon>Chaetomiaceae</taxon>
        <taxon>Trichocladium</taxon>
    </lineage>
</organism>
<sequence length="116" mass="12359">MSLSSVVQPLEYVPPYLGDARRRDVLCGRRRNVVNALILSLPAMALSLPLMKSNGVSAPNRLQPGPLDTNKALATVAAGCASAKPEAARPGSQAYVPPWLPCGPGHWRNCCPMKIL</sequence>
<accession>A0AAN6URD4</accession>
<dbReference type="AlphaFoldDB" id="A0AAN6URD4"/>
<evidence type="ECO:0000313" key="1">
    <source>
        <dbReference type="EMBL" id="KAK4137426.1"/>
    </source>
</evidence>
<reference evidence="1" key="1">
    <citation type="journal article" date="2023" name="Mol. Phylogenet. Evol.">
        <title>Genome-scale phylogeny and comparative genomics of the fungal order Sordariales.</title>
        <authorList>
            <person name="Hensen N."/>
            <person name="Bonometti L."/>
            <person name="Westerberg I."/>
            <person name="Brannstrom I.O."/>
            <person name="Guillou S."/>
            <person name="Cros-Aarteil S."/>
            <person name="Calhoun S."/>
            <person name="Haridas S."/>
            <person name="Kuo A."/>
            <person name="Mondo S."/>
            <person name="Pangilinan J."/>
            <person name="Riley R."/>
            <person name="LaButti K."/>
            <person name="Andreopoulos B."/>
            <person name="Lipzen A."/>
            <person name="Chen C."/>
            <person name="Yan M."/>
            <person name="Daum C."/>
            <person name="Ng V."/>
            <person name="Clum A."/>
            <person name="Steindorff A."/>
            <person name="Ohm R.A."/>
            <person name="Martin F."/>
            <person name="Silar P."/>
            <person name="Natvig D.O."/>
            <person name="Lalanne C."/>
            <person name="Gautier V."/>
            <person name="Ament-Velasquez S.L."/>
            <person name="Kruys A."/>
            <person name="Hutchinson M.I."/>
            <person name="Powell A.J."/>
            <person name="Barry K."/>
            <person name="Miller A.N."/>
            <person name="Grigoriev I.V."/>
            <person name="Debuchy R."/>
            <person name="Gladieux P."/>
            <person name="Hiltunen Thoren M."/>
            <person name="Johannesson H."/>
        </authorList>
    </citation>
    <scope>NUCLEOTIDE SEQUENCE</scope>
    <source>
        <strain evidence="1">CBS 123565</strain>
    </source>
</reference>
<keyword evidence="2" id="KW-1185">Reference proteome</keyword>
<gene>
    <name evidence="1" type="ORF">BT67DRAFT_108930</name>
</gene>
<proteinExistence type="predicted"/>
<dbReference type="Proteomes" id="UP001304895">
    <property type="component" value="Unassembled WGS sequence"/>
</dbReference>
<reference evidence="1" key="2">
    <citation type="submission" date="2023-05" db="EMBL/GenBank/DDBJ databases">
        <authorList>
            <consortium name="Lawrence Berkeley National Laboratory"/>
            <person name="Steindorff A."/>
            <person name="Hensen N."/>
            <person name="Bonometti L."/>
            <person name="Westerberg I."/>
            <person name="Brannstrom I.O."/>
            <person name="Guillou S."/>
            <person name="Cros-Aarteil S."/>
            <person name="Calhoun S."/>
            <person name="Haridas S."/>
            <person name="Kuo A."/>
            <person name="Mondo S."/>
            <person name="Pangilinan J."/>
            <person name="Riley R."/>
            <person name="Labutti K."/>
            <person name="Andreopoulos B."/>
            <person name="Lipzen A."/>
            <person name="Chen C."/>
            <person name="Yanf M."/>
            <person name="Daum C."/>
            <person name="Ng V."/>
            <person name="Clum A."/>
            <person name="Ohm R."/>
            <person name="Martin F."/>
            <person name="Silar P."/>
            <person name="Natvig D."/>
            <person name="Lalanne C."/>
            <person name="Gautier V."/>
            <person name="Ament-Velasquez S.L."/>
            <person name="Kruys A."/>
            <person name="Hutchinson M.I."/>
            <person name="Powell A.J."/>
            <person name="Barry K."/>
            <person name="Miller A.N."/>
            <person name="Grigoriev I.V."/>
            <person name="Debuchy R."/>
            <person name="Gladieux P."/>
            <person name="Thoren M.H."/>
            <person name="Johannesson H."/>
        </authorList>
    </citation>
    <scope>NUCLEOTIDE SEQUENCE</scope>
    <source>
        <strain evidence="1">CBS 123565</strain>
    </source>
</reference>